<evidence type="ECO:0000313" key="3">
    <source>
        <dbReference type="EMBL" id="ADB57513.1"/>
    </source>
</evidence>
<name>D2RGT8_ARCPA</name>
<organism evidence="3 4">
    <name type="scientific">Archaeoglobus profundus (strain DSM 5631 / JCM 9629 / NBRC 100127 / Av18)</name>
    <dbReference type="NCBI Taxonomy" id="572546"/>
    <lineage>
        <taxon>Archaea</taxon>
        <taxon>Methanobacteriati</taxon>
        <taxon>Methanobacteriota</taxon>
        <taxon>Archaeoglobi</taxon>
        <taxon>Archaeoglobales</taxon>
        <taxon>Archaeoglobaceae</taxon>
        <taxon>Archaeoglobus</taxon>
    </lineage>
</organism>
<dbReference type="InterPro" id="IPR005353">
    <property type="entry name" value="UPF0146"/>
</dbReference>
<dbReference type="PaxDb" id="572546-Arcpr_0446"/>
<dbReference type="KEGG" id="apo:Arcpr_0446"/>
<keyword evidence="4" id="KW-1185">Reference proteome</keyword>
<comment type="similarity">
    <text evidence="1 2">Belongs to the UPF0146 family.</text>
</comment>
<dbReference type="RefSeq" id="WP_012939849.1">
    <property type="nucleotide sequence ID" value="NC_013741.1"/>
</dbReference>
<protein>
    <recommendedName>
        <fullName evidence="2">UPF0146 protein Arcpr_0446</fullName>
    </recommendedName>
</protein>
<dbReference type="InterPro" id="IPR029063">
    <property type="entry name" value="SAM-dependent_MTases_sf"/>
</dbReference>
<dbReference type="HOGENOM" id="CLU_148458_0_0_2"/>
<dbReference type="STRING" id="572546.Arcpr_0446"/>
<dbReference type="OrthoDB" id="59816at2157"/>
<accession>D2RGT8</accession>
<evidence type="ECO:0000256" key="1">
    <source>
        <dbReference type="ARBA" id="ARBA00006969"/>
    </source>
</evidence>
<evidence type="ECO:0000256" key="2">
    <source>
        <dbReference type="HAMAP-Rule" id="MF_00341"/>
    </source>
</evidence>
<dbReference type="Gene3D" id="3.40.50.150">
    <property type="entry name" value="Vaccinia Virus protein VP39"/>
    <property type="match status" value="1"/>
</dbReference>
<dbReference type="Pfam" id="PF03686">
    <property type="entry name" value="UPF0146"/>
    <property type="match status" value="1"/>
</dbReference>
<dbReference type="GeneID" id="8739104"/>
<proteinExistence type="inferred from homology"/>
<dbReference type="Proteomes" id="UP000001901">
    <property type="component" value="Chromosome"/>
</dbReference>
<dbReference type="AlphaFoldDB" id="D2RGT8"/>
<dbReference type="PIRSF" id="PIRSF016725">
    <property type="entry name" value="UCP016725"/>
    <property type="match status" value="1"/>
</dbReference>
<sequence>MLQIADYISKRYSGKLVEVGIGYNWIVALKLKENGFRVVATDIRHIPIKDIEFYIDDITTPRLEIYSNSSLIYSIRPPPEIVPHILRVAKEVKADVLIRPFGNEFYSGKLINYRGERFYVWRDGIET</sequence>
<dbReference type="EMBL" id="CP001857">
    <property type="protein sequence ID" value="ADB57513.1"/>
    <property type="molecule type" value="Genomic_DNA"/>
</dbReference>
<dbReference type="HAMAP" id="MF_00341">
    <property type="entry name" value="UPF0146"/>
    <property type="match status" value="1"/>
</dbReference>
<evidence type="ECO:0000313" key="4">
    <source>
        <dbReference type="Proteomes" id="UP000001901"/>
    </source>
</evidence>
<dbReference type="eggNOG" id="arCOG04385">
    <property type="taxonomic scope" value="Archaea"/>
</dbReference>
<gene>
    <name evidence="3" type="ordered locus">Arcpr_0446</name>
</gene>
<reference evidence="3 4" key="1">
    <citation type="journal article" date="2010" name="Stand. Genomic Sci.">
        <title>Complete genome sequence of Archaeoglobus profundus type strain (AV18).</title>
        <authorList>
            <person name="von Jan M."/>
            <person name="Lapidus A."/>
            <person name="Del Rio T.G."/>
            <person name="Copeland A."/>
            <person name="Tice H."/>
            <person name="Cheng J.F."/>
            <person name="Lucas S."/>
            <person name="Chen F."/>
            <person name="Nolan M."/>
            <person name="Goodwin L."/>
            <person name="Han C."/>
            <person name="Pitluck S."/>
            <person name="Liolios K."/>
            <person name="Ivanova N."/>
            <person name="Mavromatis K."/>
            <person name="Ovchinnikova G."/>
            <person name="Chertkov O."/>
            <person name="Pati A."/>
            <person name="Chen A."/>
            <person name="Palaniappan K."/>
            <person name="Land M."/>
            <person name="Hauser L."/>
            <person name="Chang Y.J."/>
            <person name="Jeffries C.D."/>
            <person name="Saunders E."/>
            <person name="Brettin T."/>
            <person name="Detter J.C."/>
            <person name="Chain P."/>
            <person name="Eichinger K."/>
            <person name="Huber H."/>
            <person name="Spring S."/>
            <person name="Rohde M."/>
            <person name="Goker M."/>
            <person name="Wirth R."/>
            <person name="Woyke T."/>
            <person name="Bristow J."/>
            <person name="Eisen J.A."/>
            <person name="Markowitz V."/>
            <person name="Hugenholtz P."/>
            <person name="Kyrpides N.C."/>
            <person name="Klenk H.P."/>
        </authorList>
    </citation>
    <scope>NUCLEOTIDE SEQUENCE [LARGE SCALE GENOMIC DNA]</scope>
    <source>
        <strain evidence="4">DSM 5631 / JCM 9629 / NBRC 100127 / Av18</strain>
    </source>
</reference>